<feature type="domain" description="RagB/SusD" evidence="7">
    <location>
        <begin position="265"/>
        <end position="547"/>
    </location>
</feature>
<proteinExistence type="inferred from homology"/>
<feature type="domain" description="SusD-like N-terminal" evidence="8">
    <location>
        <begin position="24"/>
        <end position="215"/>
    </location>
</feature>
<evidence type="ECO:0000313" key="12">
    <source>
        <dbReference type="Proteomes" id="UP001217776"/>
    </source>
</evidence>
<feature type="chain" id="PRO_5002964995" evidence="6">
    <location>
        <begin position="26"/>
        <end position="547"/>
    </location>
</feature>
<dbReference type="InterPro" id="IPR012944">
    <property type="entry name" value="SusD_RagB_dom"/>
</dbReference>
<dbReference type="EMBL" id="WCSY01000026">
    <property type="protein sequence ID" value="KAB4307064.1"/>
    <property type="molecule type" value="Genomic_DNA"/>
</dbReference>
<dbReference type="Pfam" id="PF07980">
    <property type="entry name" value="SusD_RagB"/>
    <property type="match status" value="1"/>
</dbReference>
<dbReference type="KEGG" id="btho:Btheta7330_00839"/>
<dbReference type="EMBL" id="JAQNVG010000046">
    <property type="protein sequence ID" value="MDC2238272.1"/>
    <property type="molecule type" value="Genomic_DNA"/>
</dbReference>
<organism evidence="10 12">
    <name type="scientific">Bacteroides thetaiotaomicron</name>
    <dbReference type="NCBI Taxonomy" id="818"/>
    <lineage>
        <taxon>Bacteria</taxon>
        <taxon>Pseudomonadati</taxon>
        <taxon>Bacteroidota</taxon>
        <taxon>Bacteroidia</taxon>
        <taxon>Bacteroidales</taxon>
        <taxon>Bacteroidaceae</taxon>
        <taxon>Bacteroides</taxon>
    </lineage>
</organism>
<sequence length="547" mass="62861">MKRVKEQIKYLALLAICLLSGCSDFLDSYNPSAVTDDFYNTKEGQKKLLTDINARYRNVFNTGELQYYGTDIYMAISEEPAERMFNGYDKTFNSTAPIVGDYWKVLYKIVQESNILLNRCTPDIAGNDYTSLTAQARFFRAMAYYYLVETFGPVPLLTEENTSVIQQAERTGEQAIYTFIITELNDIKDKLDMTTISAGKVTNAAVIHFLGKMYLTRAYKSFAETDDFSNAATTFDLLVENPASGYALQENYAALFDENNQANSEVIWAIQYGLDKNYRGDGNPQQAQFGFNIVALEPDLFIKNQNDYSSVSRKYWVNPKAHELYTDPEADTRYDATFKREYYINNPDNADYGKLGIYFPRWNDKSGMSNNAKRFYPFKQDDEYVWYPQSTALPVLETASDRMPMVRKFSDTKIQWGEGGSREDVIFRLGDTYLLCAEAYLGAGNKKLALERINSIRKRAAKDATAYEAMKLTDLDINVIMDERARELMGEHDRWFDLKRTQTLLTRVPAYNPFVVKYDNLNKNHLVRPIPQDERNKVDGLSQNEGY</sequence>
<evidence type="ECO:0000259" key="7">
    <source>
        <dbReference type="Pfam" id="PF07980"/>
    </source>
</evidence>
<accession>A0A0P0FAS7</accession>
<evidence type="ECO:0000256" key="2">
    <source>
        <dbReference type="ARBA" id="ARBA00006275"/>
    </source>
</evidence>
<comment type="subcellular location">
    <subcellularLocation>
        <location evidence="1">Cell outer membrane</location>
    </subcellularLocation>
</comment>
<dbReference type="Pfam" id="PF14322">
    <property type="entry name" value="SusD-like_3"/>
    <property type="match status" value="1"/>
</dbReference>
<dbReference type="InterPro" id="IPR011990">
    <property type="entry name" value="TPR-like_helical_dom_sf"/>
</dbReference>
<evidence type="ECO:0000256" key="1">
    <source>
        <dbReference type="ARBA" id="ARBA00004442"/>
    </source>
</evidence>
<evidence type="ECO:0000256" key="3">
    <source>
        <dbReference type="ARBA" id="ARBA00022729"/>
    </source>
</evidence>
<keyword evidence="5" id="KW-0998">Cell outer membrane</keyword>
<dbReference type="Proteomes" id="UP000440614">
    <property type="component" value="Unassembled WGS sequence"/>
</dbReference>
<dbReference type="Proteomes" id="UP001217776">
    <property type="component" value="Unassembled WGS sequence"/>
</dbReference>
<dbReference type="AlphaFoldDB" id="A0A0P0FAS7"/>
<evidence type="ECO:0000313" key="10">
    <source>
        <dbReference type="EMBL" id="MDC2238272.1"/>
    </source>
</evidence>
<protein>
    <submittedName>
        <fullName evidence="10">RagB/SusD family nutrient uptake outer membrane protein</fullName>
    </submittedName>
</protein>
<evidence type="ECO:0000259" key="8">
    <source>
        <dbReference type="Pfam" id="PF14322"/>
    </source>
</evidence>
<evidence type="ECO:0000256" key="5">
    <source>
        <dbReference type="ARBA" id="ARBA00023237"/>
    </source>
</evidence>
<evidence type="ECO:0000256" key="6">
    <source>
        <dbReference type="SAM" id="SignalP"/>
    </source>
</evidence>
<keyword evidence="4" id="KW-0472">Membrane</keyword>
<evidence type="ECO:0000256" key="4">
    <source>
        <dbReference type="ARBA" id="ARBA00023136"/>
    </source>
</evidence>
<dbReference type="GO" id="GO:0009279">
    <property type="term" value="C:cell outer membrane"/>
    <property type="evidence" value="ECO:0007669"/>
    <property type="project" value="UniProtKB-SubCell"/>
</dbReference>
<reference evidence="10" key="2">
    <citation type="submission" date="2022-10" db="EMBL/GenBank/DDBJ databases">
        <title>Human gut microbiome strain richness.</title>
        <authorList>
            <person name="Chen-Liaw A."/>
        </authorList>
    </citation>
    <scope>NUCLEOTIDE SEQUENCE</scope>
    <source>
        <strain evidence="10">1001283st1_A3_1001283B150304_161114</strain>
    </source>
</reference>
<comment type="caution">
    <text evidence="10">The sequence shown here is derived from an EMBL/GenBank/DDBJ whole genome shotgun (WGS) entry which is preliminary data.</text>
</comment>
<name>A0A0P0FAS7_BACT4</name>
<reference evidence="9 11" key="1">
    <citation type="journal article" date="2019" name="Nat. Med.">
        <title>A library of human gut bacterial isolates paired with longitudinal multiomics data enables mechanistic microbiome research.</title>
        <authorList>
            <person name="Poyet M."/>
            <person name="Groussin M."/>
            <person name="Gibbons S.M."/>
            <person name="Avila-Pacheco J."/>
            <person name="Jiang X."/>
            <person name="Kearney S.M."/>
            <person name="Perrotta A.R."/>
            <person name="Berdy B."/>
            <person name="Zhao S."/>
            <person name="Lieberman T.D."/>
            <person name="Swanson P.K."/>
            <person name="Smith M."/>
            <person name="Roesemann S."/>
            <person name="Alexander J.E."/>
            <person name="Rich S.A."/>
            <person name="Livny J."/>
            <person name="Vlamakis H."/>
            <person name="Clish C."/>
            <person name="Bullock K."/>
            <person name="Deik A."/>
            <person name="Scott J."/>
            <person name="Pierce K.A."/>
            <person name="Xavier R.J."/>
            <person name="Alm E.J."/>
        </authorList>
    </citation>
    <scope>NUCLEOTIDE SEQUENCE [LARGE SCALE GENOMIC DNA]</scope>
    <source>
        <strain evidence="9 11">BIOML-A188</strain>
    </source>
</reference>
<dbReference type="Gene3D" id="1.25.40.390">
    <property type="match status" value="1"/>
</dbReference>
<comment type="similarity">
    <text evidence="2">Belongs to the SusD family.</text>
</comment>
<keyword evidence="3 6" id="KW-0732">Signal</keyword>
<gene>
    <name evidence="9" type="ORF">GAO51_22130</name>
    <name evidence="10" type="ORF">PO127_21235</name>
</gene>
<evidence type="ECO:0000313" key="9">
    <source>
        <dbReference type="EMBL" id="KAB4307064.1"/>
    </source>
</evidence>
<dbReference type="InterPro" id="IPR033985">
    <property type="entry name" value="SusD-like_N"/>
</dbReference>
<dbReference type="SUPFAM" id="SSF48452">
    <property type="entry name" value="TPR-like"/>
    <property type="match status" value="1"/>
</dbReference>
<dbReference type="RefSeq" id="WP_008763982.1">
    <property type="nucleotide sequence ID" value="NZ_BAABXH010000001.1"/>
</dbReference>
<feature type="signal peptide" evidence="6">
    <location>
        <begin position="1"/>
        <end position="25"/>
    </location>
</feature>
<dbReference type="PROSITE" id="PS51257">
    <property type="entry name" value="PROKAR_LIPOPROTEIN"/>
    <property type="match status" value="1"/>
</dbReference>
<evidence type="ECO:0000313" key="11">
    <source>
        <dbReference type="Proteomes" id="UP000440614"/>
    </source>
</evidence>
<accession>C6IRW9</accession>